<evidence type="ECO:0008006" key="3">
    <source>
        <dbReference type="Google" id="ProtNLM"/>
    </source>
</evidence>
<name>A0A235BW31_UNCW3</name>
<accession>A0A235BW31</accession>
<proteinExistence type="predicted"/>
<evidence type="ECO:0000313" key="2">
    <source>
        <dbReference type="Proteomes" id="UP000215559"/>
    </source>
</evidence>
<sequence>MKVLQYSFVVLPKLDNEEEIQRLRERYDPWFYQIRPYIPIVSPFAPATLEEMQNVSDYISRARRKLHPIAVSFHQWMASGGRLFFVIEKGRKELLDLRRNLQGCDTFSLVEDVESEPRLVVGRVPDSERRSQALIEANRIGRTLGIVDSFYLIGIEPSDELKLFASYPFGIGRVDYYDRFHI</sequence>
<gene>
    <name evidence="1" type="ORF">CH330_03025</name>
</gene>
<dbReference type="Pfam" id="PF13563">
    <property type="entry name" value="2_5_RNA_ligase2"/>
    <property type="match status" value="1"/>
</dbReference>
<dbReference type="AlphaFoldDB" id="A0A235BW31"/>
<dbReference type="Gene3D" id="3.90.1140.10">
    <property type="entry name" value="Cyclic phosphodiesterase"/>
    <property type="match status" value="1"/>
</dbReference>
<evidence type="ECO:0000313" key="1">
    <source>
        <dbReference type="EMBL" id="OYD16404.1"/>
    </source>
</evidence>
<dbReference type="EMBL" id="NOZP01000053">
    <property type="protein sequence ID" value="OYD16404.1"/>
    <property type="molecule type" value="Genomic_DNA"/>
</dbReference>
<organism evidence="1 2">
    <name type="scientific">candidate division WOR-3 bacterium JGI_Cruoil_03_51_56</name>
    <dbReference type="NCBI Taxonomy" id="1973747"/>
    <lineage>
        <taxon>Bacteria</taxon>
        <taxon>Bacteria division WOR-3</taxon>
    </lineage>
</organism>
<comment type="caution">
    <text evidence="1">The sequence shown here is derived from an EMBL/GenBank/DDBJ whole genome shotgun (WGS) entry which is preliminary data.</text>
</comment>
<dbReference type="Proteomes" id="UP000215559">
    <property type="component" value="Unassembled WGS sequence"/>
</dbReference>
<reference evidence="1 2" key="1">
    <citation type="submission" date="2017-07" db="EMBL/GenBank/DDBJ databases">
        <title>Recovery of genomes from metagenomes via a dereplication, aggregation, and scoring strategy.</title>
        <authorList>
            <person name="Sieber C.M."/>
            <person name="Probst A.J."/>
            <person name="Sharrar A."/>
            <person name="Thomas B.C."/>
            <person name="Hess M."/>
            <person name="Tringe S.G."/>
            <person name="Banfield J.F."/>
        </authorList>
    </citation>
    <scope>NUCLEOTIDE SEQUENCE [LARGE SCALE GENOMIC DNA]</scope>
    <source>
        <strain evidence="1">JGI_Cruoil_03_51_56</strain>
    </source>
</reference>
<protein>
    <recommendedName>
        <fullName evidence="3">2'-5' RNA ligase</fullName>
    </recommendedName>
</protein>